<gene>
    <name evidence="1" type="ORF">KY46_07115</name>
</gene>
<dbReference type="Proteomes" id="UP000033633">
    <property type="component" value="Unassembled WGS sequence"/>
</dbReference>
<dbReference type="OrthoDB" id="5820455at2"/>
<proteinExistence type="predicted"/>
<keyword evidence="2" id="KW-1185">Reference proteome</keyword>
<dbReference type="AlphaFoldDB" id="A0A0F5VEA8"/>
<sequence length="95" mass="10730">MKHIVDFIEQLERDEHSFTIWVYARNGKFSPFADKGKTSTTKALQKAIDQNLQVVVELQTPAEHSSYLILTEVHIVVPVLFHQGQVHSMGKSLAA</sequence>
<dbReference type="RefSeq" id="WP_046219946.1">
    <property type="nucleotide sequence ID" value="NZ_JWYV01000004.1"/>
</dbReference>
<comment type="caution">
    <text evidence="1">The sequence shown here is derived from an EMBL/GenBank/DDBJ whole genome shotgun (WGS) entry which is preliminary data.</text>
</comment>
<dbReference type="EMBL" id="JWYV01000004">
    <property type="protein sequence ID" value="KKD00408.1"/>
    <property type="molecule type" value="Genomic_DNA"/>
</dbReference>
<accession>A0A0F5VEA8</accession>
<name>A0A0F5VEA8_9GAMM</name>
<evidence type="ECO:0000313" key="1">
    <source>
        <dbReference type="EMBL" id="KKD00408.1"/>
    </source>
</evidence>
<dbReference type="PATRIC" id="fig|265726.11.peg.3481"/>
<reference evidence="1 2" key="1">
    <citation type="submission" date="2014-12" db="EMBL/GenBank/DDBJ databases">
        <title>Mercury Reductase activity and rhizosphere competence traits in the genome of root associated Photobacterium halotolerans MELD1.</title>
        <authorList>
            <person name="Mathew D.C."/>
            <person name="Huang C.-C."/>
        </authorList>
    </citation>
    <scope>NUCLEOTIDE SEQUENCE [LARGE SCALE GENOMIC DNA]</scope>
    <source>
        <strain evidence="1 2">MELD1</strain>
    </source>
</reference>
<organism evidence="1 2">
    <name type="scientific">Photobacterium halotolerans</name>
    <dbReference type="NCBI Taxonomy" id="265726"/>
    <lineage>
        <taxon>Bacteria</taxon>
        <taxon>Pseudomonadati</taxon>
        <taxon>Pseudomonadota</taxon>
        <taxon>Gammaproteobacteria</taxon>
        <taxon>Vibrionales</taxon>
        <taxon>Vibrionaceae</taxon>
        <taxon>Photobacterium</taxon>
    </lineage>
</organism>
<protein>
    <submittedName>
        <fullName evidence="1">Uncharacterized protein</fullName>
    </submittedName>
</protein>
<evidence type="ECO:0000313" key="2">
    <source>
        <dbReference type="Proteomes" id="UP000033633"/>
    </source>
</evidence>